<reference evidence="1 2" key="1">
    <citation type="submission" date="2019-05" db="EMBL/GenBank/DDBJ databases">
        <title>Pseudomonas edaphica sp. nov., isolated from rhizospheric soil of Cistus ladanifer L. in Spain.</title>
        <authorList>
            <person name="Peix A."/>
        </authorList>
    </citation>
    <scope>NUCLEOTIDE SEQUENCE [LARGE SCALE GENOMIC DNA]</scope>
    <source>
        <strain evidence="1 2">RD25</strain>
    </source>
</reference>
<sequence>MKKLEYYSALPDSMPEGDIRSELVALLRDFENQDLGRLEFSKSLLELSDRQWHTYTILDFELKCQVEEILKLIWDGQDLELVEIIIGVVARLGLEEVYNFVRTYPVEKLSLKVSSEIKVALAEIGNSVSDPYSGMK</sequence>
<keyword evidence="2" id="KW-1185">Reference proteome</keyword>
<comment type="caution">
    <text evidence="1">The sequence shown here is derived from an EMBL/GenBank/DDBJ whole genome shotgun (WGS) entry which is preliminary data.</text>
</comment>
<dbReference type="EMBL" id="VBVZ01000634">
    <property type="protein sequence ID" value="TLG88065.1"/>
    <property type="molecule type" value="Genomic_DNA"/>
</dbReference>
<gene>
    <name evidence="1" type="ORF">FEM54_27965</name>
</gene>
<proteinExistence type="predicted"/>
<name>A0ABY2TX54_9PSED</name>
<protein>
    <submittedName>
        <fullName evidence="1">Uncharacterized protein</fullName>
    </submittedName>
</protein>
<evidence type="ECO:0000313" key="2">
    <source>
        <dbReference type="Proteomes" id="UP000304941"/>
    </source>
</evidence>
<accession>A0ABY2TX54</accession>
<evidence type="ECO:0000313" key="1">
    <source>
        <dbReference type="EMBL" id="TLG88065.1"/>
    </source>
</evidence>
<dbReference type="RefSeq" id="WP_138453798.1">
    <property type="nucleotide sequence ID" value="NZ_VBVZ01000634.1"/>
</dbReference>
<dbReference type="Proteomes" id="UP000304941">
    <property type="component" value="Unassembled WGS sequence"/>
</dbReference>
<organism evidence="1 2">
    <name type="scientific">Pseudomonas edaphica</name>
    <dbReference type="NCBI Taxonomy" id="2006980"/>
    <lineage>
        <taxon>Bacteria</taxon>
        <taxon>Pseudomonadati</taxon>
        <taxon>Pseudomonadota</taxon>
        <taxon>Gammaproteobacteria</taxon>
        <taxon>Pseudomonadales</taxon>
        <taxon>Pseudomonadaceae</taxon>
        <taxon>Pseudomonas</taxon>
    </lineage>
</organism>